<dbReference type="InterPro" id="IPR046519">
    <property type="entry name" value="X-Tfes_XVIPCD"/>
</dbReference>
<dbReference type="Proteomes" id="UP001297361">
    <property type="component" value="Unassembled WGS sequence"/>
</dbReference>
<accession>A0AAJ3CE77</accession>
<dbReference type="RefSeq" id="WP_228423757.1">
    <property type="nucleotide sequence ID" value="NZ_JAJFNJ020000003.1"/>
</dbReference>
<reference evidence="3" key="2">
    <citation type="submission" date="2024-01" db="EMBL/GenBank/DDBJ databases">
        <title>Long-read genome sequencing of X. campestris pv. papavericola.</title>
        <authorList>
            <person name="Hussain R.M.F."/>
            <person name="Greer S."/>
            <person name="Harrison J."/>
            <person name="Grant M."/>
            <person name="Vicente J."/>
            <person name="Studholme D.J."/>
        </authorList>
    </citation>
    <scope>NUCLEOTIDE SEQUENCE</scope>
    <source>
        <strain evidence="3">NCPPB 2970</strain>
    </source>
</reference>
<feature type="region of interest" description="Disordered" evidence="1">
    <location>
        <begin position="342"/>
        <end position="368"/>
    </location>
</feature>
<dbReference type="Pfam" id="PF20410">
    <property type="entry name" value="X-Tfes_XVIPCD"/>
    <property type="match status" value="1"/>
</dbReference>
<evidence type="ECO:0000313" key="3">
    <source>
        <dbReference type="EMBL" id="MEC3888723.1"/>
    </source>
</evidence>
<sequence>MPELDINASADEVTRLLNQGQTREAVTRLETLRQNQPAVVQKALDRTVASRASEQLAALHQPGGLTAADIGEVGTTIARLDAARQAPRFPDAAETANLSQAQQYDVYASMIETRGNTDAHTALASRDRVILGLRNENQTTQGVNATTGDTTARGTGVYDDRIVVLWKNADGSRNAREFNDVTTEPTAQYDGHAKTTPRSPGFEHVVTRPKTEGEDVNNDHVRDLGRLAEGTTQMGRATHPRHNHPDEFALRPTAAAVAGGQRRVERDSNGDGWFDARDTQGVQDLNNTFKIHRGSSSNTDSAGCQTIGGNDYDDFVTTVRGTPGQNSWQYVLTSVAPATTLQRDQSQNVAQLPASTPDPRAPGHPDHPLQQQISDRLTAMGGRYAEHADSYSLALLHEAKANGMTRVDQVVASNATGAQAEGTRIFLVQGQSGDPAALRVPVETATVAAASVDTSLQRLQQQSQELSATQAQQQQQPQGPTIGGP</sequence>
<comment type="caution">
    <text evidence="3">The sequence shown here is derived from an EMBL/GenBank/DDBJ whole genome shotgun (WGS) entry which is preliminary data.</text>
</comment>
<evidence type="ECO:0000259" key="2">
    <source>
        <dbReference type="Pfam" id="PF20410"/>
    </source>
</evidence>
<name>A0AAJ3CE77_XANCA</name>
<organism evidence="3 4">
    <name type="scientific">Xanthomonas campestris pv. papavericola</name>
    <dbReference type="NCBI Taxonomy" id="487881"/>
    <lineage>
        <taxon>Bacteria</taxon>
        <taxon>Pseudomonadati</taxon>
        <taxon>Pseudomonadota</taxon>
        <taxon>Gammaproteobacteria</taxon>
        <taxon>Lysobacterales</taxon>
        <taxon>Lysobacteraceae</taxon>
        <taxon>Xanthomonas</taxon>
    </lineage>
</organism>
<feature type="domain" description="X-Tfes XVIPCD" evidence="2">
    <location>
        <begin position="361"/>
        <end position="461"/>
    </location>
</feature>
<gene>
    <name evidence="3" type="ORF">LLE72_013460</name>
</gene>
<proteinExistence type="predicted"/>
<reference evidence="3" key="1">
    <citation type="submission" date="2021-10" db="EMBL/GenBank/DDBJ databases">
        <authorList>
            <person name="Hussein R."/>
            <person name="Harrison J."/>
            <person name="Studholme D.J."/>
            <person name="Vicente J."/>
            <person name="Grant M."/>
        </authorList>
    </citation>
    <scope>NUCLEOTIDE SEQUENCE</scope>
    <source>
        <strain evidence="3">NCPPB 2970</strain>
    </source>
</reference>
<evidence type="ECO:0000256" key="1">
    <source>
        <dbReference type="SAM" id="MobiDB-lite"/>
    </source>
</evidence>
<feature type="region of interest" description="Disordered" evidence="1">
    <location>
        <begin position="460"/>
        <end position="485"/>
    </location>
</feature>
<feature type="compositionally biased region" description="Polar residues" evidence="1">
    <location>
        <begin position="342"/>
        <end position="354"/>
    </location>
</feature>
<dbReference type="EMBL" id="JAJFNJ020000003">
    <property type="protein sequence ID" value="MEC3888723.1"/>
    <property type="molecule type" value="Genomic_DNA"/>
</dbReference>
<protein>
    <submittedName>
        <fullName evidence="3">XVIPCD domain-containing protein</fullName>
    </submittedName>
</protein>
<dbReference type="AlphaFoldDB" id="A0AAJ3CE77"/>
<evidence type="ECO:0000313" key="4">
    <source>
        <dbReference type="Proteomes" id="UP001297361"/>
    </source>
</evidence>